<reference evidence="2" key="1">
    <citation type="submission" date="2017-02" db="UniProtKB">
        <authorList>
            <consortium name="WormBaseParasite"/>
        </authorList>
    </citation>
    <scope>IDENTIFICATION</scope>
</reference>
<dbReference type="Proteomes" id="UP000036681">
    <property type="component" value="Unplaced"/>
</dbReference>
<dbReference type="WBParaSite" id="ALUE_0000903301-mRNA-1">
    <property type="protein sequence ID" value="ALUE_0000903301-mRNA-1"/>
    <property type="gene ID" value="ALUE_0000903301"/>
</dbReference>
<keyword evidence="1" id="KW-1185">Reference proteome</keyword>
<proteinExistence type="predicted"/>
<protein>
    <submittedName>
        <fullName evidence="2">Zf-Tim10_DDP domain-containing protein</fullName>
    </submittedName>
</protein>
<dbReference type="AlphaFoldDB" id="A0A0M3HZC7"/>
<evidence type="ECO:0000313" key="2">
    <source>
        <dbReference type="WBParaSite" id="ALUE_0000903301-mRNA-1"/>
    </source>
</evidence>
<name>A0A0M3HZC7_ASCLU</name>
<accession>A0A0M3HZC7</accession>
<evidence type="ECO:0000313" key="1">
    <source>
        <dbReference type="Proteomes" id="UP000036681"/>
    </source>
</evidence>
<organism evidence="1 2">
    <name type="scientific">Ascaris lumbricoides</name>
    <name type="common">Giant roundworm</name>
    <dbReference type="NCBI Taxonomy" id="6252"/>
    <lineage>
        <taxon>Eukaryota</taxon>
        <taxon>Metazoa</taxon>
        <taxon>Ecdysozoa</taxon>
        <taxon>Nematoda</taxon>
        <taxon>Chromadorea</taxon>
        <taxon>Rhabditida</taxon>
        <taxon>Spirurina</taxon>
        <taxon>Ascaridomorpha</taxon>
        <taxon>Ascaridoidea</taxon>
        <taxon>Ascarididae</taxon>
        <taxon>Ascaris</taxon>
    </lineage>
</organism>
<sequence>MYATVFHRCVAEFQKLHDELGALRKAGKEDEALKHCTDDCYFMSPLKASYNVKEASEVAKNPKIQEYSKAESTVTVDDVKVCAPYISKKSESTFIALGRYLNLQNLCGEMAQKLKSIPFDSSFQSESAEFF</sequence>